<dbReference type="Pfam" id="PF05485">
    <property type="entry name" value="THAP"/>
    <property type="match status" value="1"/>
</dbReference>
<evidence type="ECO:0000256" key="12">
    <source>
        <dbReference type="PROSITE-ProRule" id="PRU00309"/>
    </source>
</evidence>
<evidence type="ECO:0000256" key="11">
    <source>
        <dbReference type="ARBA" id="ARBA00023306"/>
    </source>
</evidence>
<evidence type="ECO:0000256" key="4">
    <source>
        <dbReference type="ARBA" id="ARBA00022771"/>
    </source>
</evidence>
<comment type="subcellular location">
    <subcellularLocation>
        <location evidence="1">Nucleus</location>
        <location evidence="1">Nucleoplasm</location>
    </subcellularLocation>
</comment>
<evidence type="ECO:0000256" key="2">
    <source>
        <dbReference type="ARBA" id="ARBA00006177"/>
    </source>
</evidence>
<dbReference type="GO" id="GO:0003677">
    <property type="term" value="F:DNA binding"/>
    <property type="evidence" value="ECO:0007669"/>
    <property type="project" value="UniProtKB-UniRule"/>
</dbReference>
<evidence type="ECO:0000313" key="17">
    <source>
        <dbReference type="EMBL" id="KAL1502622.1"/>
    </source>
</evidence>
<keyword evidence="5" id="KW-0862">Zinc</keyword>
<comment type="caution">
    <text evidence="16">The sequence shown here is derived from an EMBL/GenBank/DDBJ whole genome shotgun (WGS) entry which is preliminary data.</text>
</comment>
<dbReference type="SMART" id="SM00980">
    <property type="entry name" value="THAP"/>
    <property type="match status" value="1"/>
</dbReference>
<dbReference type="InterPro" id="IPR006612">
    <property type="entry name" value="THAP_Znf"/>
</dbReference>
<dbReference type="EMBL" id="JBDJPC010000013">
    <property type="protein sequence ID" value="KAL1488971.1"/>
    <property type="molecule type" value="Genomic_DNA"/>
</dbReference>
<reference evidence="16 18" key="1">
    <citation type="submission" date="2024-05" db="EMBL/GenBank/DDBJ databases">
        <title>Genetic variation in Jamaican populations of the coffee berry borer (Hypothenemus hampei).</title>
        <authorList>
            <person name="Errbii M."/>
            <person name="Myrie A."/>
        </authorList>
    </citation>
    <scope>NUCLEOTIDE SEQUENCE [LARGE SCALE GENOMIC DNA]</scope>
    <source>
        <strain evidence="16">JA-Hopewell-2020-01-JO</strain>
        <tissue evidence="16">Whole body</tissue>
    </source>
</reference>
<dbReference type="EMBL" id="JBDJPC010000005">
    <property type="protein sequence ID" value="KAL1502622.1"/>
    <property type="molecule type" value="Genomic_DNA"/>
</dbReference>
<dbReference type="InterPro" id="IPR026516">
    <property type="entry name" value="THAP1/10"/>
</dbReference>
<dbReference type="Proteomes" id="UP001566132">
    <property type="component" value="Unassembled WGS sequence"/>
</dbReference>
<evidence type="ECO:0000313" key="15">
    <source>
        <dbReference type="EMBL" id="KAL1488971.1"/>
    </source>
</evidence>
<dbReference type="PANTHER" id="PTHR46600:SF1">
    <property type="entry name" value="THAP DOMAIN-CONTAINING PROTEIN 1"/>
    <property type="match status" value="1"/>
</dbReference>
<dbReference type="Gene3D" id="6.20.210.20">
    <property type="entry name" value="THAP domain"/>
    <property type="match status" value="1"/>
</dbReference>
<dbReference type="SMART" id="SM00692">
    <property type="entry name" value="DM3"/>
    <property type="match status" value="1"/>
</dbReference>
<protein>
    <recommendedName>
        <fullName evidence="14">THAP-type domain-containing protein</fullName>
    </recommendedName>
</protein>
<keyword evidence="18" id="KW-1185">Reference proteome</keyword>
<proteinExistence type="inferred from homology"/>
<sequence length="276" mass="31889">MGNIKYCCVQFCGYKRTFLGTKKKSTSKPLYRFPNKPQLKEKWVQALINLNGQSEISKLPKEAYICSQHFEPDCLEKIGFSAVRLKPGSIPTIFPFNKTEQLDQDITMASNAISDVPLEITQYPLEEPCFSGKIRYPGDINEENVKGTSNQNLQKYVLILKKACRKKDQMIKRLQSLRNRQKKKINSLQSMLSDLRARDLISSNTSHIMQIFSNATFLQENCFPLPCKLFHSTKYYPTRLYHRGPGNKWLYQVISNAIHFSTGQFNCLWPKISLED</sequence>
<keyword evidence="6" id="KW-0805">Transcription regulation</keyword>
<feature type="coiled-coil region" evidence="13">
    <location>
        <begin position="160"/>
        <end position="198"/>
    </location>
</feature>
<dbReference type="PROSITE" id="PS50950">
    <property type="entry name" value="ZF_THAP"/>
    <property type="match status" value="1"/>
</dbReference>
<dbReference type="GO" id="GO:0005654">
    <property type="term" value="C:nucleoplasm"/>
    <property type="evidence" value="ECO:0007669"/>
    <property type="project" value="UniProtKB-SubCell"/>
</dbReference>
<feature type="domain" description="THAP-type" evidence="14">
    <location>
        <begin position="1"/>
        <end position="94"/>
    </location>
</feature>
<keyword evidence="4 12" id="KW-0863">Zinc-finger</keyword>
<gene>
    <name evidence="17" type="ORF">ABEB36_007740</name>
    <name evidence="16" type="ORF">ABEB36_012861</name>
    <name evidence="15" type="ORF">ABEB36_014754</name>
</gene>
<accession>A0ABD1E6W5</accession>
<keyword evidence="3" id="KW-0479">Metal-binding</keyword>
<name>A0ABD1E6W5_HYPHA</name>
<organism evidence="16 18">
    <name type="scientific">Hypothenemus hampei</name>
    <name type="common">Coffee berry borer</name>
    <dbReference type="NCBI Taxonomy" id="57062"/>
    <lineage>
        <taxon>Eukaryota</taxon>
        <taxon>Metazoa</taxon>
        <taxon>Ecdysozoa</taxon>
        <taxon>Arthropoda</taxon>
        <taxon>Hexapoda</taxon>
        <taxon>Insecta</taxon>
        <taxon>Pterygota</taxon>
        <taxon>Neoptera</taxon>
        <taxon>Endopterygota</taxon>
        <taxon>Coleoptera</taxon>
        <taxon>Polyphaga</taxon>
        <taxon>Cucujiformia</taxon>
        <taxon>Curculionidae</taxon>
        <taxon>Scolytinae</taxon>
        <taxon>Hypothenemus</taxon>
    </lineage>
</organism>
<evidence type="ECO:0000313" key="18">
    <source>
        <dbReference type="Proteomes" id="UP001566132"/>
    </source>
</evidence>
<evidence type="ECO:0000256" key="13">
    <source>
        <dbReference type="SAM" id="Coils"/>
    </source>
</evidence>
<keyword evidence="11" id="KW-0131">Cell cycle</keyword>
<evidence type="ECO:0000256" key="9">
    <source>
        <dbReference type="ARBA" id="ARBA00023163"/>
    </source>
</evidence>
<dbReference type="InterPro" id="IPR038441">
    <property type="entry name" value="THAP_Znf_sf"/>
</dbReference>
<comment type="similarity">
    <text evidence="2">Belongs to the THAP1 family.</text>
</comment>
<dbReference type="SUPFAM" id="SSF57716">
    <property type="entry name" value="Glucocorticoid receptor-like (DNA-binding domain)"/>
    <property type="match status" value="1"/>
</dbReference>
<evidence type="ECO:0000256" key="6">
    <source>
        <dbReference type="ARBA" id="ARBA00023015"/>
    </source>
</evidence>
<evidence type="ECO:0000259" key="14">
    <source>
        <dbReference type="PROSITE" id="PS50950"/>
    </source>
</evidence>
<evidence type="ECO:0000256" key="7">
    <source>
        <dbReference type="ARBA" id="ARBA00023054"/>
    </source>
</evidence>
<evidence type="ECO:0000256" key="1">
    <source>
        <dbReference type="ARBA" id="ARBA00004642"/>
    </source>
</evidence>
<evidence type="ECO:0000313" key="16">
    <source>
        <dbReference type="EMBL" id="KAL1490120.1"/>
    </source>
</evidence>
<dbReference type="PANTHER" id="PTHR46600">
    <property type="entry name" value="THAP DOMAIN-CONTAINING"/>
    <property type="match status" value="1"/>
</dbReference>
<keyword evidence="7 13" id="KW-0175">Coiled coil</keyword>
<evidence type="ECO:0000256" key="10">
    <source>
        <dbReference type="ARBA" id="ARBA00023242"/>
    </source>
</evidence>
<keyword evidence="8 12" id="KW-0238">DNA-binding</keyword>
<dbReference type="GO" id="GO:0008270">
    <property type="term" value="F:zinc ion binding"/>
    <property type="evidence" value="ECO:0007669"/>
    <property type="project" value="UniProtKB-KW"/>
</dbReference>
<keyword evidence="9" id="KW-0804">Transcription</keyword>
<evidence type="ECO:0000256" key="8">
    <source>
        <dbReference type="ARBA" id="ARBA00023125"/>
    </source>
</evidence>
<dbReference type="AlphaFoldDB" id="A0ABD1E6W5"/>
<evidence type="ECO:0000256" key="3">
    <source>
        <dbReference type="ARBA" id="ARBA00022723"/>
    </source>
</evidence>
<evidence type="ECO:0000256" key="5">
    <source>
        <dbReference type="ARBA" id="ARBA00022833"/>
    </source>
</evidence>
<keyword evidence="10" id="KW-0539">Nucleus</keyword>
<dbReference type="EMBL" id="JBDJPC010000010">
    <property type="protein sequence ID" value="KAL1490120.1"/>
    <property type="molecule type" value="Genomic_DNA"/>
</dbReference>